<comment type="caution">
    <text evidence="6">The sequence shown here is derived from an EMBL/GenBank/DDBJ whole genome shotgun (WGS) entry which is preliminary data.</text>
</comment>
<dbReference type="Gene3D" id="3.40.190.10">
    <property type="entry name" value="Periplasmic binding protein-like II"/>
    <property type="match status" value="2"/>
</dbReference>
<feature type="signal peptide" evidence="4">
    <location>
        <begin position="1"/>
        <end position="17"/>
    </location>
</feature>
<dbReference type="CDD" id="cd13690">
    <property type="entry name" value="PBP2_GluB"/>
    <property type="match status" value="1"/>
</dbReference>
<evidence type="ECO:0000259" key="5">
    <source>
        <dbReference type="SMART" id="SM00062"/>
    </source>
</evidence>
<name>A0A7Y9ZL70_9ACTN</name>
<organism evidence="6 7">
    <name type="scientific">Nocardioides aromaticivorans</name>
    <dbReference type="NCBI Taxonomy" id="200618"/>
    <lineage>
        <taxon>Bacteria</taxon>
        <taxon>Bacillati</taxon>
        <taxon>Actinomycetota</taxon>
        <taxon>Actinomycetes</taxon>
        <taxon>Propionibacteriales</taxon>
        <taxon>Nocardioidaceae</taxon>
        <taxon>Nocardioides</taxon>
    </lineage>
</organism>
<comment type="similarity">
    <text evidence="1">Belongs to the bacterial solute-binding protein 3 family.</text>
</comment>
<dbReference type="SUPFAM" id="SSF53850">
    <property type="entry name" value="Periplasmic binding protein-like II"/>
    <property type="match status" value="1"/>
</dbReference>
<dbReference type="SMART" id="SM00062">
    <property type="entry name" value="PBPb"/>
    <property type="match status" value="1"/>
</dbReference>
<sequence>MRLRKAFAATTAGIAIAAGLAACGDAGSDDEGRDVDAKSDCDKKFDEGSRMAELAKAGTINVGHKTDQPGVGFQGATDDVPKGFDIEIAKLLIADLCIDPASDKVNWEETISDNREPYLESGKVDIVLASYSITDDRQKVVGQAGPYMVTGQQVLVKEDSDVTGIDDLKGKEVCSVTGSTSLENVKAKGAKGVGADSYSECAEKVLDGTYEAMSTDGTILAGLAAQNEGQLKVVGDQFSTENIGVGYGKDHPEMCEWIDGVLKAAFEDGSWAEAFELTLGPSGVETPEPPTLQPCK</sequence>
<evidence type="ECO:0000256" key="1">
    <source>
        <dbReference type="ARBA" id="ARBA00010333"/>
    </source>
</evidence>
<protein>
    <submittedName>
        <fullName evidence="6">Glutamate transport system substrate-binding protein</fullName>
    </submittedName>
</protein>
<dbReference type="InterPro" id="IPR001638">
    <property type="entry name" value="Solute-binding_3/MltF_N"/>
</dbReference>
<evidence type="ECO:0000256" key="2">
    <source>
        <dbReference type="ARBA" id="ARBA00022448"/>
    </source>
</evidence>
<dbReference type="RefSeq" id="WP_179649698.1">
    <property type="nucleotide sequence ID" value="NZ_JACBZM010000001.1"/>
</dbReference>
<dbReference type="GO" id="GO:0030288">
    <property type="term" value="C:outer membrane-bounded periplasmic space"/>
    <property type="evidence" value="ECO:0007669"/>
    <property type="project" value="TreeGrafter"/>
</dbReference>
<dbReference type="PROSITE" id="PS51257">
    <property type="entry name" value="PROKAR_LIPOPROTEIN"/>
    <property type="match status" value="1"/>
</dbReference>
<dbReference type="EMBL" id="JACBZM010000001">
    <property type="protein sequence ID" value="NYI45955.1"/>
    <property type="molecule type" value="Genomic_DNA"/>
</dbReference>
<proteinExistence type="inferred from homology"/>
<reference evidence="6 7" key="1">
    <citation type="submission" date="2020-07" db="EMBL/GenBank/DDBJ databases">
        <title>Sequencing the genomes of 1000 actinobacteria strains.</title>
        <authorList>
            <person name="Klenk H.-P."/>
        </authorList>
    </citation>
    <scope>NUCLEOTIDE SEQUENCE [LARGE SCALE GENOMIC DNA]</scope>
    <source>
        <strain evidence="6 7">DSM 15131</strain>
    </source>
</reference>
<keyword evidence="3 4" id="KW-0732">Signal</keyword>
<dbReference type="PANTHER" id="PTHR30085:SF6">
    <property type="entry name" value="ABC TRANSPORTER GLUTAMINE-BINDING PROTEIN GLNH"/>
    <property type="match status" value="1"/>
</dbReference>
<evidence type="ECO:0000256" key="4">
    <source>
        <dbReference type="SAM" id="SignalP"/>
    </source>
</evidence>
<dbReference type="Pfam" id="PF00497">
    <property type="entry name" value="SBP_bac_3"/>
    <property type="match status" value="1"/>
</dbReference>
<dbReference type="GO" id="GO:0006865">
    <property type="term" value="P:amino acid transport"/>
    <property type="evidence" value="ECO:0007669"/>
    <property type="project" value="TreeGrafter"/>
</dbReference>
<dbReference type="Proteomes" id="UP000562045">
    <property type="component" value="Unassembled WGS sequence"/>
</dbReference>
<accession>A0A7Y9ZL70</accession>
<dbReference type="AlphaFoldDB" id="A0A7Y9ZL70"/>
<keyword evidence="2" id="KW-0813">Transport</keyword>
<evidence type="ECO:0000256" key="3">
    <source>
        <dbReference type="ARBA" id="ARBA00022729"/>
    </source>
</evidence>
<feature type="chain" id="PRO_5031158420" evidence="4">
    <location>
        <begin position="18"/>
        <end position="296"/>
    </location>
</feature>
<feature type="domain" description="Solute-binding protein family 3/N-terminal" evidence="5">
    <location>
        <begin position="59"/>
        <end position="282"/>
    </location>
</feature>
<evidence type="ECO:0000313" key="7">
    <source>
        <dbReference type="Proteomes" id="UP000562045"/>
    </source>
</evidence>
<dbReference type="GO" id="GO:0005576">
    <property type="term" value="C:extracellular region"/>
    <property type="evidence" value="ECO:0007669"/>
    <property type="project" value="TreeGrafter"/>
</dbReference>
<evidence type="ECO:0000313" key="6">
    <source>
        <dbReference type="EMBL" id="NYI45955.1"/>
    </source>
</evidence>
<dbReference type="PANTHER" id="PTHR30085">
    <property type="entry name" value="AMINO ACID ABC TRANSPORTER PERMEASE"/>
    <property type="match status" value="1"/>
</dbReference>
<dbReference type="InterPro" id="IPR051455">
    <property type="entry name" value="Bact_solute-bind_prot3"/>
</dbReference>
<gene>
    <name evidence="6" type="ORF">BJ993_003035</name>
</gene>